<comment type="caution">
    <text evidence="3">The sequence shown here is derived from an EMBL/GenBank/DDBJ whole genome shotgun (WGS) entry which is preliminary data.</text>
</comment>
<dbReference type="PANTHER" id="PTHR10648">
    <property type="entry name" value="SERINE/THREONINE-PROTEIN PHOSPHATASE PP2A 65 KDA REGULATORY SUBUNIT"/>
    <property type="match status" value="1"/>
</dbReference>
<feature type="repeat" description="HEAT" evidence="2">
    <location>
        <begin position="353"/>
        <end position="390"/>
    </location>
</feature>
<evidence type="ECO:0000313" key="3">
    <source>
        <dbReference type="EMBL" id="CAG9321282.1"/>
    </source>
</evidence>
<dbReference type="GO" id="GO:0005829">
    <property type="term" value="C:cytosol"/>
    <property type="evidence" value="ECO:0007669"/>
    <property type="project" value="TreeGrafter"/>
</dbReference>
<keyword evidence="1" id="KW-0677">Repeat</keyword>
<dbReference type="GO" id="GO:0019888">
    <property type="term" value="F:protein phosphatase regulator activity"/>
    <property type="evidence" value="ECO:0007669"/>
    <property type="project" value="TreeGrafter"/>
</dbReference>
<gene>
    <name evidence="3" type="ORF">BSTOLATCC_MIC28569</name>
</gene>
<protein>
    <submittedName>
        <fullName evidence="3">Uncharacterized protein</fullName>
    </submittedName>
</protein>
<dbReference type="GO" id="GO:0005634">
    <property type="term" value="C:nucleus"/>
    <property type="evidence" value="ECO:0007669"/>
    <property type="project" value="TreeGrafter"/>
</dbReference>
<dbReference type="EMBL" id="CAJZBQ010000028">
    <property type="protein sequence ID" value="CAG9321282.1"/>
    <property type="molecule type" value="Genomic_DNA"/>
</dbReference>
<name>A0AAU9JKB2_9CILI</name>
<dbReference type="InterPro" id="IPR051023">
    <property type="entry name" value="PP2A_Regulatory_Subunit_A"/>
</dbReference>
<organism evidence="3 4">
    <name type="scientific">Blepharisma stoltei</name>
    <dbReference type="NCBI Taxonomy" id="1481888"/>
    <lineage>
        <taxon>Eukaryota</taxon>
        <taxon>Sar</taxon>
        <taxon>Alveolata</taxon>
        <taxon>Ciliophora</taxon>
        <taxon>Postciliodesmatophora</taxon>
        <taxon>Heterotrichea</taxon>
        <taxon>Heterotrichida</taxon>
        <taxon>Blepharismidae</taxon>
        <taxon>Blepharisma</taxon>
    </lineage>
</organism>
<dbReference type="AlphaFoldDB" id="A0AAU9JKB2"/>
<feature type="repeat" description="HEAT" evidence="2">
    <location>
        <begin position="195"/>
        <end position="233"/>
    </location>
</feature>
<dbReference type="Gene3D" id="1.25.10.10">
    <property type="entry name" value="Leucine-rich Repeat Variant"/>
    <property type="match status" value="1"/>
</dbReference>
<feature type="repeat" description="HEAT" evidence="2">
    <location>
        <begin position="234"/>
        <end position="272"/>
    </location>
</feature>
<dbReference type="InterPro" id="IPR011989">
    <property type="entry name" value="ARM-like"/>
</dbReference>
<feature type="repeat" description="HEAT" evidence="2">
    <location>
        <begin position="432"/>
        <end position="470"/>
    </location>
</feature>
<dbReference type="PROSITE" id="PS50077">
    <property type="entry name" value="HEAT_REPEAT"/>
    <property type="match status" value="6"/>
</dbReference>
<feature type="repeat" description="HEAT" evidence="2">
    <location>
        <begin position="505"/>
        <end position="543"/>
    </location>
</feature>
<evidence type="ECO:0000256" key="1">
    <source>
        <dbReference type="ARBA" id="ARBA00022737"/>
    </source>
</evidence>
<dbReference type="InterPro" id="IPR021133">
    <property type="entry name" value="HEAT_type_2"/>
</dbReference>
<dbReference type="InterPro" id="IPR016024">
    <property type="entry name" value="ARM-type_fold"/>
</dbReference>
<proteinExistence type="predicted"/>
<evidence type="ECO:0000313" key="4">
    <source>
        <dbReference type="Proteomes" id="UP001162131"/>
    </source>
</evidence>
<dbReference type="PANTHER" id="PTHR10648:SF4">
    <property type="entry name" value="PROTEIN PHOSPHATASE 2 (FORMERLY 2A), REGULATORY SUBUNIT A, BETA ISOFORM-RELATED"/>
    <property type="match status" value="1"/>
</dbReference>
<feature type="repeat" description="HEAT" evidence="2">
    <location>
        <begin position="80"/>
        <end position="118"/>
    </location>
</feature>
<accession>A0AAU9JKB2</accession>
<keyword evidence="4" id="KW-1185">Reference proteome</keyword>
<reference evidence="3" key="1">
    <citation type="submission" date="2021-09" db="EMBL/GenBank/DDBJ databases">
        <authorList>
            <consortium name="AG Swart"/>
            <person name="Singh M."/>
            <person name="Singh A."/>
            <person name="Seah K."/>
            <person name="Emmerich C."/>
        </authorList>
    </citation>
    <scope>NUCLEOTIDE SEQUENCE</scope>
    <source>
        <strain evidence="3">ATCC30299</strain>
    </source>
</reference>
<dbReference type="SUPFAM" id="SSF48371">
    <property type="entry name" value="ARM repeat"/>
    <property type="match status" value="1"/>
</dbReference>
<sequence length="564" mass="63092">MDPNPLELLREELTTDEVYVKVNAIHRLQIVATVLGPEQVKSQLLPYLATLTNEDDEVLFALAQELGALYTFLPGQASALMPLLETLAAMDETVVRDQAVKSLMIIADVLPDSDIINLFVPTVIKLSTAENFSARVSACALFASAYPRSGNLKEKLRQKFLELSHEETPMVRRAAVIEMGVFAKVIEKQFLISELIPDLRQLAQDEQDQVRTLCVDSLIEVSKLLNKEENKLHSLPIIILIGEDKSWKVRYTFAKEFPALSDALGKDITESSLIQTFVQVLRDIEADVKAIALLSLKKSLQVISRDRIQTLVFPTVEAIAQDVSLPPKVRKNCAQVISEMVGFVGKEFAAARISPICLTLLNDDNYEIKLKMIEGLGNVAGAVGPEFLSPPICEILLNLAKEAPQWRLRESVYKSCVSIAQALGEDVFIGLLQPIYFNFLTDTVNEVRKTGVRKVADLVQVLSQNWVLAEFLPKLEDLYHQDLGYISRRTVLHALSHLTLEADQFIPIFTEAAKDKVANIRLVLCKVIKRLSSRIDIAPFKTMLQELSRDPDKDVKYFAIQALK</sequence>
<evidence type="ECO:0000256" key="2">
    <source>
        <dbReference type="PROSITE-ProRule" id="PRU00103"/>
    </source>
</evidence>
<dbReference type="GO" id="GO:0000159">
    <property type="term" value="C:protein phosphatase type 2A complex"/>
    <property type="evidence" value="ECO:0007669"/>
    <property type="project" value="TreeGrafter"/>
</dbReference>
<dbReference type="Proteomes" id="UP001162131">
    <property type="component" value="Unassembled WGS sequence"/>
</dbReference>